<name>A0A3S4T0U6_9BACT</name>
<evidence type="ECO:0000313" key="2">
    <source>
        <dbReference type="Proteomes" id="UP000274578"/>
    </source>
</evidence>
<organism evidence="1 2">
    <name type="scientific">Segatella oris</name>
    <dbReference type="NCBI Taxonomy" id="28135"/>
    <lineage>
        <taxon>Bacteria</taxon>
        <taxon>Pseudomonadati</taxon>
        <taxon>Bacteroidota</taxon>
        <taxon>Bacteroidia</taxon>
        <taxon>Bacteroidales</taxon>
        <taxon>Prevotellaceae</taxon>
        <taxon>Segatella</taxon>
    </lineage>
</organism>
<dbReference type="KEGG" id="poc:NCTC13071_00435"/>
<dbReference type="RefSeq" id="WP_018919766.1">
    <property type="nucleotide sequence ID" value="NZ_LR134384.1"/>
</dbReference>
<reference evidence="1 2" key="1">
    <citation type="submission" date="2018-12" db="EMBL/GenBank/DDBJ databases">
        <authorList>
            <consortium name="Pathogen Informatics"/>
        </authorList>
    </citation>
    <scope>NUCLEOTIDE SEQUENCE [LARGE SCALE GENOMIC DNA]</scope>
    <source>
        <strain evidence="1 2">NCTC13071</strain>
    </source>
</reference>
<accession>A0A3S4T0U6</accession>
<dbReference type="GeneID" id="85011346"/>
<evidence type="ECO:0000313" key="1">
    <source>
        <dbReference type="EMBL" id="VEH14458.1"/>
    </source>
</evidence>
<dbReference type="AlphaFoldDB" id="A0A3S4T0U6"/>
<dbReference type="Proteomes" id="UP000274578">
    <property type="component" value="Chromosome 1"/>
</dbReference>
<protein>
    <recommendedName>
        <fullName evidence="3">Pyruvate ferredoxin oxidoreductase</fullName>
    </recommendedName>
</protein>
<gene>
    <name evidence="1" type="ORF">NCTC13071_00435</name>
</gene>
<dbReference type="EMBL" id="LR134384">
    <property type="protein sequence ID" value="VEH14458.1"/>
    <property type="molecule type" value="Genomic_DNA"/>
</dbReference>
<evidence type="ECO:0008006" key="3">
    <source>
        <dbReference type="Google" id="ProtNLM"/>
    </source>
</evidence>
<sequence length="162" mass="18028">MDYKYITQLLERYWEGTTSLEEEQILKAFFSQKDIPAELLRYKPLFDYQTAELRKDVLGDDFDERILSLINEPTPVKAHIITLQQKLKPLFKAAAIVAIMLTLGNAAQVSMTDNSASTVPSSNMNAVTHKGKSVALGDSAVIDTIQHSSIEAVETPTQSILK</sequence>
<proteinExistence type="predicted"/>